<dbReference type="SUPFAM" id="SSF53335">
    <property type="entry name" value="S-adenosyl-L-methionine-dependent methyltransferases"/>
    <property type="match status" value="1"/>
</dbReference>
<protein>
    <recommendedName>
        <fullName evidence="3">DNA methylase N-4/N-6 domain-containing protein</fullName>
    </recommendedName>
</protein>
<dbReference type="PRINTS" id="PR00508">
    <property type="entry name" value="S21N4MTFRASE"/>
</dbReference>
<evidence type="ECO:0000259" key="3">
    <source>
        <dbReference type="Pfam" id="PF01555"/>
    </source>
</evidence>
<accession>A0A0F8WTD0</accession>
<gene>
    <name evidence="4" type="ORF">LCGC14_3027080</name>
</gene>
<dbReference type="GO" id="GO:0008170">
    <property type="term" value="F:N-methyltransferase activity"/>
    <property type="evidence" value="ECO:0007669"/>
    <property type="project" value="InterPro"/>
</dbReference>
<dbReference type="EMBL" id="LAZR01063104">
    <property type="protein sequence ID" value="KKK60167.1"/>
    <property type="molecule type" value="Genomic_DNA"/>
</dbReference>
<dbReference type="Gene3D" id="3.40.50.150">
    <property type="entry name" value="Vaccinia Virus protein VP39"/>
    <property type="match status" value="1"/>
</dbReference>
<dbReference type="GO" id="GO:0032259">
    <property type="term" value="P:methylation"/>
    <property type="evidence" value="ECO:0007669"/>
    <property type="project" value="UniProtKB-KW"/>
</dbReference>
<dbReference type="AlphaFoldDB" id="A0A0F8WTD0"/>
<dbReference type="PANTHER" id="PTHR13370:SF3">
    <property type="entry name" value="TRNA (GUANINE(10)-N2)-METHYLTRANSFERASE HOMOLOG"/>
    <property type="match status" value="1"/>
</dbReference>
<name>A0A0F8WTD0_9ZZZZ</name>
<dbReference type="InterPro" id="IPR002941">
    <property type="entry name" value="DNA_methylase_N4/N6"/>
</dbReference>
<organism evidence="4">
    <name type="scientific">marine sediment metagenome</name>
    <dbReference type="NCBI Taxonomy" id="412755"/>
    <lineage>
        <taxon>unclassified sequences</taxon>
        <taxon>metagenomes</taxon>
        <taxon>ecological metagenomes</taxon>
    </lineage>
</organism>
<feature type="domain" description="DNA methylase N-4/N-6" evidence="3">
    <location>
        <begin position="73"/>
        <end position="267"/>
    </location>
</feature>
<dbReference type="Pfam" id="PF01555">
    <property type="entry name" value="N6_N4_Mtase"/>
    <property type="match status" value="1"/>
</dbReference>
<keyword evidence="1" id="KW-0489">Methyltransferase</keyword>
<dbReference type="PANTHER" id="PTHR13370">
    <property type="entry name" value="RNA METHYLASE-RELATED"/>
    <property type="match status" value="1"/>
</dbReference>
<sequence>DLLPGWGEDEIEALLVGDSGDAVQDTVPEPPAKPLSKVGEVYEIGPHRLLCGDATDGPAVAAFLGDMKPFIMVTDPPYGVEYDPAWRNEAAAKGHIAFAASRVGDVAHDDRSDWTEALSGFPCDVVYCWHAGRHASIVQSALEAAGFVIRSQIVWAKPRFVISRGHYHWQHEPCWYAVRKGSDAAWSGDRSQTTVWEISNVLTEVERSDLGAQKPIECMARPIRNHGKKGDVVYDPFLGSGTTLIAAEQLGRVCYGIEIDLAYCDVIRQRYANFVGDPKYSPTGELTK</sequence>
<feature type="non-terminal residue" evidence="4">
    <location>
        <position position="1"/>
    </location>
</feature>
<reference evidence="4" key="1">
    <citation type="journal article" date="2015" name="Nature">
        <title>Complex archaea that bridge the gap between prokaryotes and eukaryotes.</title>
        <authorList>
            <person name="Spang A."/>
            <person name="Saw J.H."/>
            <person name="Jorgensen S.L."/>
            <person name="Zaremba-Niedzwiedzka K."/>
            <person name="Martijn J."/>
            <person name="Lind A.E."/>
            <person name="van Eijk R."/>
            <person name="Schleper C."/>
            <person name="Guy L."/>
            <person name="Ettema T.J."/>
        </authorList>
    </citation>
    <scope>NUCLEOTIDE SEQUENCE</scope>
</reference>
<comment type="caution">
    <text evidence="4">The sequence shown here is derived from an EMBL/GenBank/DDBJ whole genome shotgun (WGS) entry which is preliminary data.</text>
</comment>
<evidence type="ECO:0000256" key="1">
    <source>
        <dbReference type="ARBA" id="ARBA00022603"/>
    </source>
</evidence>
<dbReference type="InterPro" id="IPR001091">
    <property type="entry name" value="RM_Methyltransferase"/>
</dbReference>
<keyword evidence="2" id="KW-0808">Transferase</keyword>
<proteinExistence type="predicted"/>
<dbReference type="InterPro" id="IPR029063">
    <property type="entry name" value="SAM-dependent_MTases_sf"/>
</dbReference>
<evidence type="ECO:0000256" key="2">
    <source>
        <dbReference type="ARBA" id="ARBA00022679"/>
    </source>
</evidence>
<dbReference type="GO" id="GO:0003677">
    <property type="term" value="F:DNA binding"/>
    <property type="evidence" value="ECO:0007669"/>
    <property type="project" value="InterPro"/>
</dbReference>
<evidence type="ECO:0000313" key="4">
    <source>
        <dbReference type="EMBL" id="KKK60167.1"/>
    </source>
</evidence>
<dbReference type="GO" id="GO:0005737">
    <property type="term" value="C:cytoplasm"/>
    <property type="evidence" value="ECO:0007669"/>
    <property type="project" value="TreeGrafter"/>
</dbReference>